<organism evidence="3 4">
    <name type="scientific">Phyllosticta citricarpa</name>
    <dbReference type="NCBI Taxonomy" id="55181"/>
    <lineage>
        <taxon>Eukaryota</taxon>
        <taxon>Fungi</taxon>
        <taxon>Dikarya</taxon>
        <taxon>Ascomycota</taxon>
        <taxon>Pezizomycotina</taxon>
        <taxon>Dothideomycetes</taxon>
        <taxon>Dothideomycetes incertae sedis</taxon>
        <taxon>Botryosphaeriales</taxon>
        <taxon>Phyllostictaceae</taxon>
        <taxon>Phyllosticta</taxon>
    </lineage>
</organism>
<comment type="caution">
    <text evidence="3">The sequence shown here is derived from an EMBL/GenBank/DDBJ whole genome shotgun (WGS) entry which is preliminary data.</text>
</comment>
<gene>
    <name evidence="3" type="ORF">IWX46DRAFT_585006</name>
</gene>
<keyword evidence="2" id="KW-0732">Signal</keyword>
<accession>A0ABR1L9I2</accession>
<evidence type="ECO:0000256" key="2">
    <source>
        <dbReference type="SAM" id="SignalP"/>
    </source>
</evidence>
<proteinExistence type="predicted"/>
<dbReference type="EMBL" id="JBBPDW010000052">
    <property type="protein sequence ID" value="KAK7531892.1"/>
    <property type="molecule type" value="Genomic_DNA"/>
</dbReference>
<reference evidence="3 4" key="1">
    <citation type="submission" date="2024-04" db="EMBL/GenBank/DDBJ databases">
        <title>Phyllosticta paracitricarpa is synonymous to the EU quarantine fungus P. citricarpa based on phylogenomic analyses.</title>
        <authorList>
            <consortium name="Lawrence Berkeley National Laboratory"/>
            <person name="Van Ingen-Buijs V.A."/>
            <person name="Van Westerhoven A.C."/>
            <person name="Haridas S."/>
            <person name="Skiadas P."/>
            <person name="Martin F."/>
            <person name="Groenewald J.Z."/>
            <person name="Crous P.W."/>
            <person name="Seidl M.F."/>
        </authorList>
    </citation>
    <scope>NUCLEOTIDE SEQUENCE [LARGE SCALE GENOMIC DNA]</scope>
    <source>
        <strain evidence="3 4">CBS 122670</strain>
    </source>
</reference>
<feature type="region of interest" description="Disordered" evidence="1">
    <location>
        <begin position="78"/>
        <end position="104"/>
    </location>
</feature>
<protein>
    <recommendedName>
        <fullName evidence="5">Secreted protein</fullName>
    </recommendedName>
</protein>
<keyword evidence="4" id="KW-1185">Reference proteome</keyword>
<evidence type="ECO:0000313" key="3">
    <source>
        <dbReference type="EMBL" id="KAK7531892.1"/>
    </source>
</evidence>
<feature type="signal peptide" evidence="2">
    <location>
        <begin position="1"/>
        <end position="23"/>
    </location>
</feature>
<sequence>MSNRLLACLACLLAYFLPPRQHSTGNPFQRPTLKDPSPIVLPAMVASSQRGGMAPTHVKKNEKQDCLELLQMPLLLTLPQAASKRKRKSLPPTPGKTPKTPSVS</sequence>
<dbReference type="Proteomes" id="UP001365128">
    <property type="component" value="Unassembled WGS sequence"/>
</dbReference>
<name>A0ABR1L9I2_9PEZI</name>
<evidence type="ECO:0000313" key="4">
    <source>
        <dbReference type="Proteomes" id="UP001365128"/>
    </source>
</evidence>
<evidence type="ECO:0000256" key="1">
    <source>
        <dbReference type="SAM" id="MobiDB-lite"/>
    </source>
</evidence>
<evidence type="ECO:0008006" key="5">
    <source>
        <dbReference type="Google" id="ProtNLM"/>
    </source>
</evidence>
<feature type="chain" id="PRO_5045948159" description="Secreted protein" evidence="2">
    <location>
        <begin position="24"/>
        <end position="104"/>
    </location>
</feature>